<evidence type="ECO:0000313" key="2">
    <source>
        <dbReference type="Proteomes" id="UP000639772"/>
    </source>
</evidence>
<comment type="caution">
    <text evidence="1">The sequence shown here is derived from an EMBL/GenBank/DDBJ whole genome shotgun (WGS) entry which is preliminary data.</text>
</comment>
<dbReference type="AlphaFoldDB" id="A0A835U8H7"/>
<dbReference type="InterPro" id="IPR036128">
    <property type="entry name" value="Plus3-like_sf"/>
</dbReference>
<dbReference type="SUPFAM" id="SSF159042">
    <property type="entry name" value="Plus3-like"/>
    <property type="match status" value="1"/>
</dbReference>
<proteinExistence type="predicted"/>
<dbReference type="OrthoDB" id="166375at2759"/>
<accession>A0A835U8H7</accession>
<name>A0A835U8H7_VANPL</name>
<reference evidence="1 2" key="1">
    <citation type="journal article" date="2020" name="Nat. Food">
        <title>A phased Vanilla planifolia genome enables genetic improvement of flavour and production.</title>
        <authorList>
            <person name="Hasing T."/>
            <person name="Tang H."/>
            <person name="Brym M."/>
            <person name="Khazi F."/>
            <person name="Huang T."/>
            <person name="Chambers A.H."/>
        </authorList>
    </citation>
    <scope>NUCLEOTIDE SEQUENCE [LARGE SCALE GENOMIC DNA]</scope>
    <source>
        <tissue evidence="1">Leaf</tissue>
    </source>
</reference>
<sequence>MALMQEAVKKSLWVARLSRKLTSPELEPMQCSNYADLAVQKSLDGADHNLHCEKVHTIIENKLAQLMKSSKGFNIGGLFLRLRLGKPDKGLGGTGYHVACINGTSTYTVRSRFISNHDFEEHELKAWWLGKLRDGGRIPSKEELNDKLQMRIKLGF</sequence>
<dbReference type="PANTHER" id="PTHR38940">
    <property type="entry name" value="PLUS3 DOMAIN-CONTAINING PROTEIN"/>
    <property type="match status" value="1"/>
</dbReference>
<dbReference type="EMBL" id="JADCNM010000047">
    <property type="protein sequence ID" value="KAG0451840.1"/>
    <property type="molecule type" value="Genomic_DNA"/>
</dbReference>
<dbReference type="GO" id="GO:0003677">
    <property type="term" value="F:DNA binding"/>
    <property type="evidence" value="ECO:0007669"/>
    <property type="project" value="InterPro"/>
</dbReference>
<dbReference type="PANTHER" id="PTHR38940:SF4">
    <property type="entry name" value="OS01G0775100 PROTEIN"/>
    <property type="match status" value="1"/>
</dbReference>
<evidence type="ECO:0000313" key="1">
    <source>
        <dbReference type="EMBL" id="KAG0451840.1"/>
    </source>
</evidence>
<dbReference type="Gene3D" id="3.90.70.200">
    <property type="entry name" value="Plus-3 domain"/>
    <property type="match status" value="1"/>
</dbReference>
<evidence type="ECO:0008006" key="3">
    <source>
        <dbReference type="Google" id="ProtNLM"/>
    </source>
</evidence>
<organism evidence="1 2">
    <name type="scientific">Vanilla planifolia</name>
    <name type="common">Vanilla</name>
    <dbReference type="NCBI Taxonomy" id="51239"/>
    <lineage>
        <taxon>Eukaryota</taxon>
        <taxon>Viridiplantae</taxon>
        <taxon>Streptophyta</taxon>
        <taxon>Embryophyta</taxon>
        <taxon>Tracheophyta</taxon>
        <taxon>Spermatophyta</taxon>
        <taxon>Magnoliopsida</taxon>
        <taxon>Liliopsida</taxon>
        <taxon>Asparagales</taxon>
        <taxon>Orchidaceae</taxon>
        <taxon>Vanilloideae</taxon>
        <taxon>Vanilleae</taxon>
        <taxon>Vanilla</taxon>
    </lineage>
</organism>
<gene>
    <name evidence="1" type="ORF">HPP92_026015</name>
</gene>
<dbReference type="Proteomes" id="UP000639772">
    <property type="component" value="Unassembled WGS sequence"/>
</dbReference>
<protein>
    <recommendedName>
        <fullName evidence="3">Plus3 domain-containing protein</fullName>
    </recommendedName>
</protein>